<protein>
    <submittedName>
        <fullName evidence="2">Uncharacterized protein</fullName>
    </submittedName>
</protein>
<dbReference type="Proteomes" id="UP001213623">
    <property type="component" value="Chromosome 3"/>
</dbReference>
<feature type="compositionally biased region" description="Low complexity" evidence="1">
    <location>
        <begin position="35"/>
        <end position="46"/>
    </location>
</feature>
<feature type="region of interest" description="Disordered" evidence="1">
    <location>
        <begin position="155"/>
        <end position="194"/>
    </location>
</feature>
<organism evidence="2 3">
    <name type="scientific">Malassezia nana</name>
    <dbReference type="NCBI Taxonomy" id="180528"/>
    <lineage>
        <taxon>Eukaryota</taxon>
        <taxon>Fungi</taxon>
        <taxon>Dikarya</taxon>
        <taxon>Basidiomycota</taxon>
        <taxon>Ustilaginomycotina</taxon>
        <taxon>Malasseziomycetes</taxon>
        <taxon>Malasseziales</taxon>
        <taxon>Malasseziaceae</taxon>
        <taxon>Malassezia</taxon>
    </lineage>
</organism>
<gene>
    <name evidence="2" type="ORF">MNAN1_001991</name>
</gene>
<reference evidence="2" key="1">
    <citation type="submission" date="2023-03" db="EMBL/GenBank/DDBJ databases">
        <title>Mating type loci evolution in Malassezia.</title>
        <authorList>
            <person name="Coelho M.A."/>
        </authorList>
    </citation>
    <scope>NUCLEOTIDE SEQUENCE</scope>
    <source>
        <strain evidence="2">CBS 9557</strain>
    </source>
</reference>
<feature type="compositionally biased region" description="Low complexity" evidence="1">
    <location>
        <begin position="90"/>
        <end position="100"/>
    </location>
</feature>
<accession>A0AAF0ELZ6</accession>
<feature type="region of interest" description="Disordered" evidence="1">
    <location>
        <begin position="1"/>
        <end position="139"/>
    </location>
</feature>
<evidence type="ECO:0000313" key="3">
    <source>
        <dbReference type="Proteomes" id="UP001213623"/>
    </source>
</evidence>
<feature type="compositionally biased region" description="Low complexity" evidence="1">
    <location>
        <begin position="112"/>
        <end position="121"/>
    </location>
</feature>
<dbReference type="EMBL" id="CP119894">
    <property type="protein sequence ID" value="WFD26999.1"/>
    <property type="molecule type" value="Genomic_DNA"/>
</dbReference>
<feature type="region of interest" description="Disordered" evidence="1">
    <location>
        <begin position="243"/>
        <end position="296"/>
    </location>
</feature>
<keyword evidence="3" id="KW-1185">Reference proteome</keyword>
<feature type="compositionally biased region" description="Basic and acidic residues" evidence="1">
    <location>
        <begin position="161"/>
        <end position="170"/>
    </location>
</feature>
<dbReference type="AlphaFoldDB" id="A0AAF0ELZ6"/>
<evidence type="ECO:0000313" key="2">
    <source>
        <dbReference type="EMBL" id="WFD26999.1"/>
    </source>
</evidence>
<name>A0AAF0ELZ6_9BASI</name>
<sequence length="296" mass="31977">MKGARPTRVQGLVAPAPKTHKTFDDDDDDDLNENLSTELASSSDDSAASHESEPDSDSEVEELTMSASRAMARQQTAAQIDKRSRDKTARQAAAQARQGAKPTKLSRRARQQRTQSASTASDEADSETKAEEDTEMPQRLDPLLFAAAFAQSGDAAARQVLRGERAEAPARRTSRARGLDGQPMTHVRGERTIVRALDDTESPSLEGEADAPFLYSALGVQRPRATARERAYKKRKLGLRAQDIRASTLEAPRAPKKGKRAASDPNDPLGLNDPALAPGGECTPATQQRATCHRIA</sequence>
<proteinExistence type="predicted"/>
<feature type="compositionally biased region" description="Basic and acidic residues" evidence="1">
    <location>
        <begin position="80"/>
        <end position="89"/>
    </location>
</feature>
<evidence type="ECO:0000256" key="1">
    <source>
        <dbReference type="SAM" id="MobiDB-lite"/>
    </source>
</evidence>